<evidence type="ECO:0000256" key="1">
    <source>
        <dbReference type="SAM" id="MobiDB-lite"/>
    </source>
</evidence>
<evidence type="ECO:0000313" key="5">
    <source>
        <dbReference type="Proteomes" id="UP000286921"/>
    </source>
</evidence>
<feature type="domain" description="LITAF" evidence="3">
    <location>
        <begin position="72"/>
        <end position="100"/>
    </location>
</feature>
<feature type="transmembrane region" description="Helical" evidence="2">
    <location>
        <begin position="180"/>
        <end position="201"/>
    </location>
</feature>
<accession>A0A401KJ36</accession>
<protein>
    <recommendedName>
        <fullName evidence="3">LITAF domain-containing protein</fullName>
    </recommendedName>
</protein>
<reference evidence="4 5" key="1">
    <citation type="submission" date="2016-09" db="EMBL/GenBank/DDBJ databases">
        <title>Aspergillus awamori IFM 58123T.</title>
        <authorList>
            <person name="Kusuya Y."/>
            <person name="Shimizu M."/>
            <person name="Takahashi H."/>
            <person name="Yaguchi T."/>
        </authorList>
    </citation>
    <scope>NUCLEOTIDE SEQUENCE [LARGE SCALE GENOMIC DNA]</scope>
    <source>
        <strain evidence="4 5">IFM 58123</strain>
    </source>
</reference>
<sequence>MAEKANPLPAYEEQPAETHELSSSREVPAYTQPPAGQTPEIQPHQPQQTFYAGSQHPSGYNTPTPLYALQKTPAPVDCPACGERKMTRVEAETGSSTHNQGCSPARPTLPFSLYFPRVISSLLPVPLFSQESWASSYCLDQSSFTEAARPFLIMAAIDLLALEARHQVIKRSNWAGENPGVVLVFCIVFIVAVGIIALFIYRKCMARKAAKQSYEVEA</sequence>
<name>A0A401KJ36_ASPAW</name>
<keyword evidence="2" id="KW-1133">Transmembrane helix</keyword>
<keyword evidence="2" id="KW-0812">Transmembrane</keyword>
<keyword evidence="5" id="KW-1185">Reference proteome</keyword>
<gene>
    <name evidence="4" type="ORF">AAWM_02087</name>
</gene>
<feature type="compositionally biased region" description="Polar residues" evidence="1">
    <location>
        <begin position="44"/>
        <end position="64"/>
    </location>
</feature>
<evidence type="ECO:0000259" key="3">
    <source>
        <dbReference type="Pfam" id="PF10601"/>
    </source>
</evidence>
<dbReference type="InterPro" id="IPR006629">
    <property type="entry name" value="LITAF"/>
</dbReference>
<keyword evidence="2" id="KW-0472">Membrane</keyword>
<dbReference type="EMBL" id="BDHI01000002">
    <property type="protein sequence ID" value="GCB19202.1"/>
    <property type="molecule type" value="Genomic_DNA"/>
</dbReference>
<dbReference type="STRING" id="105351.A0A401KJ36"/>
<dbReference type="AlphaFoldDB" id="A0A401KJ36"/>
<comment type="caution">
    <text evidence="4">The sequence shown here is derived from an EMBL/GenBank/DDBJ whole genome shotgun (WGS) entry which is preliminary data.</text>
</comment>
<organism evidence="4 5">
    <name type="scientific">Aspergillus awamori</name>
    <name type="common">Black koji mold</name>
    <dbReference type="NCBI Taxonomy" id="105351"/>
    <lineage>
        <taxon>Eukaryota</taxon>
        <taxon>Fungi</taxon>
        <taxon>Dikarya</taxon>
        <taxon>Ascomycota</taxon>
        <taxon>Pezizomycotina</taxon>
        <taxon>Eurotiomycetes</taxon>
        <taxon>Eurotiomycetidae</taxon>
        <taxon>Eurotiales</taxon>
        <taxon>Aspergillaceae</taxon>
        <taxon>Aspergillus</taxon>
    </lineage>
</organism>
<feature type="region of interest" description="Disordered" evidence="1">
    <location>
        <begin position="1"/>
        <end position="65"/>
    </location>
</feature>
<dbReference type="Proteomes" id="UP000286921">
    <property type="component" value="Unassembled WGS sequence"/>
</dbReference>
<evidence type="ECO:0000256" key="2">
    <source>
        <dbReference type="SAM" id="Phobius"/>
    </source>
</evidence>
<evidence type="ECO:0000313" key="4">
    <source>
        <dbReference type="EMBL" id="GCB19202.1"/>
    </source>
</evidence>
<dbReference type="Pfam" id="PF10601">
    <property type="entry name" value="zf-LITAF-like"/>
    <property type="match status" value="1"/>
</dbReference>
<proteinExistence type="predicted"/>